<dbReference type="AlphaFoldDB" id="A0A1G4ERJ8"/>
<keyword evidence="2" id="KW-0812">Transmembrane</keyword>
<protein>
    <recommendedName>
        <fullName evidence="5">Signal peptidase II</fullName>
    </recommendedName>
</protein>
<feature type="transmembrane region" description="Helical" evidence="2">
    <location>
        <begin position="110"/>
        <end position="129"/>
    </location>
</feature>
<name>A0A1G4ERJ8_BACMY</name>
<feature type="compositionally biased region" description="Basic and acidic residues" evidence="1">
    <location>
        <begin position="77"/>
        <end position="86"/>
    </location>
</feature>
<gene>
    <name evidence="3" type="ORF">BWGO95_02893</name>
</gene>
<proteinExistence type="predicted"/>
<keyword evidence="2" id="KW-0472">Membrane</keyword>
<evidence type="ECO:0008006" key="5">
    <source>
        <dbReference type="Google" id="ProtNLM"/>
    </source>
</evidence>
<organism evidence="3 4">
    <name type="scientific">Bacillus mycoides</name>
    <dbReference type="NCBI Taxonomy" id="1405"/>
    <lineage>
        <taxon>Bacteria</taxon>
        <taxon>Bacillati</taxon>
        <taxon>Bacillota</taxon>
        <taxon>Bacilli</taxon>
        <taxon>Bacillales</taxon>
        <taxon>Bacillaceae</taxon>
        <taxon>Bacillus</taxon>
        <taxon>Bacillus cereus group</taxon>
    </lineage>
</organism>
<evidence type="ECO:0000313" key="3">
    <source>
        <dbReference type="EMBL" id="SCB68746.1"/>
    </source>
</evidence>
<accession>A0A1G4ERJ8</accession>
<keyword evidence="2" id="KW-1133">Transmembrane helix</keyword>
<evidence type="ECO:0000256" key="2">
    <source>
        <dbReference type="SAM" id="Phobius"/>
    </source>
</evidence>
<dbReference type="RefSeq" id="WP_088099173.1">
    <property type="nucleotide sequence ID" value="NZ_FMAK01000034.1"/>
</dbReference>
<dbReference type="Proteomes" id="UP000195696">
    <property type="component" value="Unassembled WGS sequence"/>
</dbReference>
<sequence length="246" mass="29224">MVNKKRYMKVKFWSVRALIILFFAICAISLSQGVVHVQDIVKERFFSEKKSEKIYKETINNENNEDYGTGRPLENTKVGENRDRTPTGKKFKGFKKENSWGDVFSFLSNSWITVVFYVVIAAVITYFLYKSVRKKLMKSEIEQEKQSVTKEYTVRTEKNEKVKHRLKRPLPTDTIRKALVEWERTLPFHEQRRSYETIQQWLKRICRTRDIIPLYESVRYGGKTYTELDVEKAMKWIEDGGKGLHE</sequence>
<evidence type="ECO:0000256" key="1">
    <source>
        <dbReference type="SAM" id="MobiDB-lite"/>
    </source>
</evidence>
<reference evidence="3 4" key="1">
    <citation type="submission" date="2016-08" db="EMBL/GenBank/DDBJ databases">
        <authorList>
            <person name="Seilhamer J.J."/>
        </authorList>
    </citation>
    <scope>NUCLEOTIDE SEQUENCE [LARGE SCALE GENOMIC DNA]</scope>
    <source>
        <strain evidence="3 4">SDA_GO95</strain>
    </source>
</reference>
<dbReference type="EMBL" id="FMAK01000034">
    <property type="protein sequence ID" value="SCB68746.1"/>
    <property type="molecule type" value="Genomic_DNA"/>
</dbReference>
<feature type="region of interest" description="Disordered" evidence="1">
    <location>
        <begin position="63"/>
        <end position="88"/>
    </location>
</feature>
<evidence type="ECO:0000313" key="4">
    <source>
        <dbReference type="Proteomes" id="UP000195696"/>
    </source>
</evidence>